<gene>
    <name evidence="1" type="ORF">L1994_09630</name>
</gene>
<dbReference type="RefSeq" id="WP_278099231.1">
    <property type="nucleotide sequence ID" value="NZ_CP091092.1"/>
</dbReference>
<name>A0AAF0FWP8_9EURY</name>
<dbReference type="KEGG" id="manq:L1994_09630"/>
<protein>
    <submittedName>
        <fullName evidence="1">Uncharacterized protein</fullName>
    </submittedName>
</protein>
<keyword evidence="2" id="KW-1185">Reference proteome</keyword>
<organism evidence="1 2">
    <name type="scientific">Methanomicrobium antiquum</name>
    <dbReference type="NCBI Taxonomy" id="487686"/>
    <lineage>
        <taxon>Archaea</taxon>
        <taxon>Methanobacteriati</taxon>
        <taxon>Methanobacteriota</taxon>
        <taxon>Stenosarchaea group</taxon>
        <taxon>Methanomicrobia</taxon>
        <taxon>Methanomicrobiales</taxon>
        <taxon>Methanomicrobiaceae</taxon>
        <taxon>Methanomicrobium</taxon>
    </lineage>
</organism>
<dbReference type="GeneID" id="79950658"/>
<evidence type="ECO:0000313" key="1">
    <source>
        <dbReference type="EMBL" id="WFN36394.1"/>
    </source>
</evidence>
<accession>A0AAF0FWP8</accession>
<proteinExistence type="predicted"/>
<dbReference type="EMBL" id="CP091092">
    <property type="protein sequence ID" value="WFN36394.1"/>
    <property type="molecule type" value="Genomic_DNA"/>
</dbReference>
<evidence type="ECO:0000313" key="2">
    <source>
        <dbReference type="Proteomes" id="UP001218895"/>
    </source>
</evidence>
<dbReference type="Proteomes" id="UP001218895">
    <property type="component" value="Chromosome"/>
</dbReference>
<dbReference type="AlphaFoldDB" id="A0AAF0FWP8"/>
<sequence>MKDAIKSVKIVVLFILAVVVLSLTSYCAVLVYTAIFEPDLSYFASAFPVEKADLDTKAVILYLTESDFEQYPVLNQLVNTPQGGSVEFKKFEYEQIEDFRNLYGPVIKINSTGENIFIGRYVFWNGTYYQIPIGQS</sequence>
<reference evidence="1" key="1">
    <citation type="submission" date="2022-01" db="EMBL/GenBank/DDBJ databases">
        <title>Complete genome of Methanomicrobium antiquum DSM 21220.</title>
        <authorList>
            <person name="Chen S.-C."/>
            <person name="You Y.-T."/>
            <person name="Zhou Y.-Z."/>
            <person name="Lai M.-C."/>
        </authorList>
    </citation>
    <scope>NUCLEOTIDE SEQUENCE</scope>
    <source>
        <strain evidence="1">DSM 21220</strain>
    </source>
</reference>